<dbReference type="RefSeq" id="WP_206101186.1">
    <property type="nucleotide sequence ID" value="NZ_CP070969.1"/>
</dbReference>
<protein>
    <submittedName>
        <fullName evidence="2">Uncharacterized protein</fullName>
    </submittedName>
</protein>
<dbReference type="Proteomes" id="UP000663452">
    <property type="component" value="Chromosome"/>
</dbReference>
<name>A0ABX7L5Z5_9BACL</name>
<accession>A0ABX7L5Z5</accession>
<feature type="region of interest" description="Disordered" evidence="1">
    <location>
        <begin position="70"/>
        <end position="90"/>
    </location>
</feature>
<evidence type="ECO:0000256" key="1">
    <source>
        <dbReference type="SAM" id="MobiDB-lite"/>
    </source>
</evidence>
<dbReference type="EMBL" id="CP070969">
    <property type="protein sequence ID" value="QSF43553.1"/>
    <property type="molecule type" value="Genomic_DNA"/>
</dbReference>
<keyword evidence="3" id="KW-1185">Reference proteome</keyword>
<evidence type="ECO:0000313" key="3">
    <source>
        <dbReference type="Proteomes" id="UP000663452"/>
    </source>
</evidence>
<reference evidence="2 3" key="1">
    <citation type="submission" date="2021-02" db="EMBL/GenBank/DDBJ databases">
        <title>Paenibacillus tianjinensis sp. nov.</title>
        <authorList>
            <person name="Liu H."/>
        </authorList>
    </citation>
    <scope>NUCLEOTIDE SEQUENCE [LARGE SCALE GENOMIC DNA]</scope>
    <source>
        <strain evidence="2 3">TB2019</strain>
    </source>
</reference>
<gene>
    <name evidence="2" type="ORF">JRJ22_20035</name>
</gene>
<organism evidence="2 3">
    <name type="scientific">Paenibacillus tianjinensis</name>
    <dbReference type="NCBI Taxonomy" id="2810347"/>
    <lineage>
        <taxon>Bacteria</taxon>
        <taxon>Bacillati</taxon>
        <taxon>Bacillota</taxon>
        <taxon>Bacilli</taxon>
        <taxon>Bacillales</taxon>
        <taxon>Paenibacillaceae</taxon>
        <taxon>Paenibacillus</taxon>
    </lineage>
</organism>
<sequence length="129" mass="13597">MTYDIYYWDNGDEDTGGYWWYGGSSSTGAKITGTVSSNSTMKVNGIAVATVDNVTNETWEAYPPIPSGNGWTDYRPTSPTSGVGEGKITGGNSKNAKVNGKLIAVVGSQVTTCLDTVSTIEDGIDLINL</sequence>
<evidence type="ECO:0000313" key="2">
    <source>
        <dbReference type="EMBL" id="QSF43553.1"/>
    </source>
</evidence>
<proteinExistence type="predicted"/>